<comment type="similarity">
    <text evidence="7">Belongs to the dihydrofolate reductase family.</text>
</comment>
<name>A0A2J6Q489_9HELO</name>
<dbReference type="PROSITE" id="PS51330">
    <property type="entry name" value="DHFR_2"/>
    <property type="match status" value="1"/>
</dbReference>
<evidence type="ECO:0000256" key="4">
    <source>
        <dbReference type="ARBA" id="ARBA00022563"/>
    </source>
</evidence>
<dbReference type="PANTHER" id="PTHR48069">
    <property type="entry name" value="DIHYDROFOLATE REDUCTASE"/>
    <property type="match status" value="1"/>
</dbReference>
<keyword evidence="5" id="KW-0521">NADP</keyword>
<keyword evidence="6" id="KW-0560">Oxidoreductase</keyword>
<dbReference type="GO" id="GO:0046655">
    <property type="term" value="P:folic acid metabolic process"/>
    <property type="evidence" value="ECO:0007669"/>
    <property type="project" value="TreeGrafter"/>
</dbReference>
<dbReference type="GO" id="GO:0050661">
    <property type="term" value="F:NADP binding"/>
    <property type="evidence" value="ECO:0007669"/>
    <property type="project" value="InterPro"/>
</dbReference>
<dbReference type="PRINTS" id="PR00070">
    <property type="entry name" value="DHFR"/>
</dbReference>
<dbReference type="InterPro" id="IPR024072">
    <property type="entry name" value="DHFR-like_dom_sf"/>
</dbReference>
<evidence type="ECO:0000256" key="3">
    <source>
        <dbReference type="ARBA" id="ARBA00018886"/>
    </source>
</evidence>
<dbReference type="Proteomes" id="UP000235672">
    <property type="component" value="Unassembled WGS sequence"/>
</dbReference>
<organism evidence="9 10">
    <name type="scientific">Hyaloscypha hepaticicola</name>
    <dbReference type="NCBI Taxonomy" id="2082293"/>
    <lineage>
        <taxon>Eukaryota</taxon>
        <taxon>Fungi</taxon>
        <taxon>Dikarya</taxon>
        <taxon>Ascomycota</taxon>
        <taxon>Pezizomycotina</taxon>
        <taxon>Leotiomycetes</taxon>
        <taxon>Helotiales</taxon>
        <taxon>Hyaloscyphaceae</taxon>
        <taxon>Hyaloscypha</taxon>
    </lineage>
</organism>
<evidence type="ECO:0000256" key="1">
    <source>
        <dbReference type="ARBA" id="ARBA00004903"/>
    </source>
</evidence>
<evidence type="ECO:0000256" key="5">
    <source>
        <dbReference type="ARBA" id="ARBA00022857"/>
    </source>
</evidence>
<evidence type="ECO:0000313" key="10">
    <source>
        <dbReference type="Proteomes" id="UP000235672"/>
    </source>
</evidence>
<evidence type="ECO:0000259" key="8">
    <source>
        <dbReference type="PROSITE" id="PS51330"/>
    </source>
</evidence>
<dbReference type="GO" id="GO:0004146">
    <property type="term" value="F:dihydrofolate reductase activity"/>
    <property type="evidence" value="ECO:0007669"/>
    <property type="project" value="UniProtKB-EC"/>
</dbReference>
<keyword evidence="10" id="KW-1185">Reference proteome</keyword>
<feature type="domain" description="DHFR" evidence="8">
    <location>
        <begin position="5"/>
        <end position="194"/>
    </location>
</feature>
<evidence type="ECO:0000256" key="7">
    <source>
        <dbReference type="RuleBase" id="RU004474"/>
    </source>
</evidence>
<comment type="pathway">
    <text evidence="1">Cofactor biosynthesis; tetrahydrofolate biosynthesis; 5,6,7,8-tetrahydrofolate from 7,8-dihydrofolate: step 1/1.</text>
</comment>
<accession>A0A2J6Q489</accession>
<dbReference type="GO" id="GO:0005739">
    <property type="term" value="C:mitochondrion"/>
    <property type="evidence" value="ECO:0007669"/>
    <property type="project" value="TreeGrafter"/>
</dbReference>
<dbReference type="GO" id="GO:0046452">
    <property type="term" value="P:dihydrofolate metabolic process"/>
    <property type="evidence" value="ECO:0007669"/>
    <property type="project" value="TreeGrafter"/>
</dbReference>
<sequence>MISQELTLIVAATGKMGIGRGGTLPWTGLKREMAYFARVTKRASPGVGNTNALIMGRKTWESIPPKFRPLKDRTNIVITRTSGLTAQGGNVTSSVEEAIEAVEKTEVTRAFVIGGAQIYKAALERKETKRILLTRVLSDFECDTFFPLQLDESGKSEGWERKSKEDLDRWVGEQVPEGVQEENGTKYRFEMWEKTES</sequence>
<dbReference type="Gene3D" id="3.40.430.10">
    <property type="entry name" value="Dihydrofolate Reductase, subunit A"/>
    <property type="match status" value="1"/>
</dbReference>
<dbReference type="GO" id="GO:0046654">
    <property type="term" value="P:tetrahydrofolate biosynthetic process"/>
    <property type="evidence" value="ECO:0007669"/>
    <property type="project" value="UniProtKB-UniPathway"/>
</dbReference>
<protein>
    <recommendedName>
        <fullName evidence="3">Dihydrofolate reductase</fullName>
        <ecNumber evidence="2">1.5.1.3</ecNumber>
    </recommendedName>
</protein>
<dbReference type="PANTHER" id="PTHR48069:SF3">
    <property type="entry name" value="DIHYDROFOLATE REDUCTASE"/>
    <property type="match status" value="1"/>
</dbReference>
<dbReference type="InterPro" id="IPR001796">
    <property type="entry name" value="DHFR_dom"/>
</dbReference>
<keyword evidence="4" id="KW-0554">One-carbon metabolism</keyword>
<dbReference type="InterPro" id="IPR012259">
    <property type="entry name" value="DHFR"/>
</dbReference>
<dbReference type="EMBL" id="KZ613482">
    <property type="protein sequence ID" value="PMD21056.1"/>
    <property type="molecule type" value="Genomic_DNA"/>
</dbReference>
<dbReference type="SUPFAM" id="SSF53597">
    <property type="entry name" value="Dihydrofolate reductase-like"/>
    <property type="match status" value="1"/>
</dbReference>
<dbReference type="GO" id="GO:0006730">
    <property type="term" value="P:one-carbon metabolic process"/>
    <property type="evidence" value="ECO:0007669"/>
    <property type="project" value="UniProtKB-KW"/>
</dbReference>
<dbReference type="Pfam" id="PF00186">
    <property type="entry name" value="DHFR_1"/>
    <property type="match status" value="1"/>
</dbReference>
<evidence type="ECO:0000256" key="6">
    <source>
        <dbReference type="ARBA" id="ARBA00023002"/>
    </source>
</evidence>
<dbReference type="UniPathway" id="UPA00077">
    <property type="reaction ID" value="UER00158"/>
</dbReference>
<dbReference type="InterPro" id="IPR017925">
    <property type="entry name" value="DHFR_CS"/>
</dbReference>
<reference evidence="9 10" key="1">
    <citation type="submission" date="2016-05" db="EMBL/GenBank/DDBJ databases">
        <title>A degradative enzymes factory behind the ericoid mycorrhizal symbiosis.</title>
        <authorList>
            <consortium name="DOE Joint Genome Institute"/>
            <person name="Martino E."/>
            <person name="Morin E."/>
            <person name="Grelet G."/>
            <person name="Kuo A."/>
            <person name="Kohler A."/>
            <person name="Daghino S."/>
            <person name="Barry K."/>
            <person name="Choi C."/>
            <person name="Cichocki N."/>
            <person name="Clum A."/>
            <person name="Copeland A."/>
            <person name="Hainaut M."/>
            <person name="Haridas S."/>
            <person name="Labutti K."/>
            <person name="Lindquist E."/>
            <person name="Lipzen A."/>
            <person name="Khouja H.-R."/>
            <person name="Murat C."/>
            <person name="Ohm R."/>
            <person name="Olson A."/>
            <person name="Spatafora J."/>
            <person name="Veneault-Fourrey C."/>
            <person name="Henrissat B."/>
            <person name="Grigoriev I."/>
            <person name="Martin F."/>
            <person name="Perotto S."/>
        </authorList>
    </citation>
    <scope>NUCLEOTIDE SEQUENCE [LARGE SCALE GENOMIC DNA]</scope>
    <source>
        <strain evidence="9 10">UAMH 7357</strain>
    </source>
</reference>
<dbReference type="CDD" id="cd00209">
    <property type="entry name" value="DHFR"/>
    <property type="match status" value="1"/>
</dbReference>
<evidence type="ECO:0000256" key="2">
    <source>
        <dbReference type="ARBA" id="ARBA00012856"/>
    </source>
</evidence>
<dbReference type="PROSITE" id="PS00075">
    <property type="entry name" value="DHFR_1"/>
    <property type="match status" value="1"/>
</dbReference>
<dbReference type="OrthoDB" id="414698at2759"/>
<dbReference type="EC" id="1.5.1.3" evidence="2"/>
<proteinExistence type="inferred from homology"/>
<dbReference type="AlphaFoldDB" id="A0A2J6Q489"/>
<evidence type="ECO:0000313" key="9">
    <source>
        <dbReference type="EMBL" id="PMD21056.1"/>
    </source>
</evidence>
<gene>
    <name evidence="9" type="ORF">NA56DRAFT_720672</name>
</gene>
<dbReference type="STRING" id="1745343.A0A2J6Q489"/>